<dbReference type="GO" id="GO:0022857">
    <property type="term" value="F:transmembrane transporter activity"/>
    <property type="evidence" value="ECO:0007669"/>
    <property type="project" value="InterPro"/>
</dbReference>
<keyword evidence="5 7" id="KW-0472">Membrane</keyword>
<feature type="transmembrane region" description="Helical" evidence="7">
    <location>
        <begin position="789"/>
        <end position="811"/>
    </location>
</feature>
<accession>A0AAD6EFV2</accession>
<dbReference type="AlphaFoldDB" id="A0AAD6EFV2"/>
<dbReference type="GeneID" id="81581996"/>
<sequence length="858" mass="94950">MADEVTAHQRHSSKTKSSEPYPPEEFPNIEEGKQTSANGVLEALGYEPELVRNRSTLQVAFMSFVLAAIPYGLATTFTYPLVGGGPINIIWGWLSVSLITLCVAASLGEITSIYPTAGGVYYQTFMLSSPSYRRLASWICGWSYVVGNITITLAVNLGSTLFLVSCINVFESAPGVGIFQAETYQIFLIFIAVTLLANAISAFGNKWLPYLDTFAIFWTLVGMLAIVICVLAIAKEGRHDAKYVFTSFEPESGWPAGWSFCVGLLQAAYSTSSTGMVICMCEEVQQPSTQVPKAIVGTVILNTVAGFIFLVPLVFVLPDTKVLAALESGQPVPSIIKSAIGSPVGSFLLLLPLIVLSLFCVIGCTTAVSRSIWAFARDGGIPGSIWWKKVNKDGVPFNAMMLGMVVQILLGFIYFGSTTAFNAFTGVGVITLTVSYACPIAVSLAGGRRHIKNGQFDLGTLGLVCNIVALAWSILVIPLFCMPSSIPIAADTVNYAPVVFVAFILIASGWYWVWGYEKYVGPPTTGDEVRSSDCGTKGMKAIGDKRGGRTSTLKIQTTFLIPFLLGLRYVLYTWSKFAVKKVDHDTRFRWYHTNIFTRWLPSTNQTVVLAFDLDPPIKERFLRAVMKPDESWLNDPFWVYPYLVEQIALIQEPSVWGIRDHVRLMETEGKPEGRPQPDYRRLHDIARHAIHVSETLDVASQNLEHILTQHESYTNSNLDNGSPASEDIHLRLRSWQSFIANLRSRSISNEKRLQNEIQLAFNTVAQHDASVTLEIGRATQLDSATMKTIAFVTLTFLPPTFICAIFSMSFFNSGGDSGWTMSNKFWIYWVFAIPTTVFTTLVWTYLPNIRRMLFSKIE</sequence>
<feature type="region of interest" description="Disordered" evidence="6">
    <location>
        <begin position="1"/>
        <end position="32"/>
    </location>
</feature>
<feature type="transmembrane region" description="Helical" evidence="7">
    <location>
        <begin position="59"/>
        <end position="79"/>
    </location>
</feature>
<dbReference type="Pfam" id="PF13520">
    <property type="entry name" value="AA_permease_2"/>
    <property type="match status" value="1"/>
</dbReference>
<proteinExistence type="predicted"/>
<reference evidence="8" key="2">
    <citation type="submission" date="2023-01" db="EMBL/GenBank/DDBJ databases">
        <authorList>
            <person name="Petersen C."/>
        </authorList>
    </citation>
    <scope>NUCLEOTIDE SEQUENCE</scope>
    <source>
        <strain evidence="8">IBT 12815</strain>
    </source>
</reference>
<evidence type="ECO:0000256" key="1">
    <source>
        <dbReference type="ARBA" id="ARBA00004141"/>
    </source>
</evidence>
<dbReference type="Proteomes" id="UP001213799">
    <property type="component" value="Unassembled WGS sequence"/>
</dbReference>
<keyword evidence="2" id="KW-0813">Transport</keyword>
<feature type="transmembrane region" description="Helical" evidence="7">
    <location>
        <begin position="186"/>
        <end position="203"/>
    </location>
</feature>
<dbReference type="InterPro" id="IPR004840">
    <property type="entry name" value="Amino_acid_permease_CS"/>
</dbReference>
<gene>
    <name evidence="8" type="ORF">N7537_000696</name>
</gene>
<name>A0AAD6EFV2_9EURO</name>
<reference evidence="8" key="1">
    <citation type="journal article" date="2023" name="IMA Fungus">
        <title>Comparative genomic study of the Penicillium genus elucidates a diverse pangenome and 15 lateral gene transfer events.</title>
        <authorList>
            <person name="Petersen C."/>
            <person name="Sorensen T."/>
            <person name="Nielsen M.R."/>
            <person name="Sondergaard T.E."/>
            <person name="Sorensen J.L."/>
            <person name="Fitzpatrick D.A."/>
            <person name="Frisvad J.C."/>
            <person name="Nielsen K.L."/>
        </authorList>
    </citation>
    <scope>NUCLEOTIDE SEQUENCE</scope>
    <source>
        <strain evidence="8">IBT 12815</strain>
    </source>
</reference>
<dbReference type="PANTHER" id="PTHR45649:SF23">
    <property type="entry name" value="TRANSPORTER, PUTATIVE (EUROFUNG)-RELATED"/>
    <property type="match status" value="1"/>
</dbReference>
<organism evidence="8 9">
    <name type="scientific">Penicillium hordei</name>
    <dbReference type="NCBI Taxonomy" id="40994"/>
    <lineage>
        <taxon>Eukaryota</taxon>
        <taxon>Fungi</taxon>
        <taxon>Dikarya</taxon>
        <taxon>Ascomycota</taxon>
        <taxon>Pezizomycotina</taxon>
        <taxon>Eurotiomycetes</taxon>
        <taxon>Eurotiomycetidae</taxon>
        <taxon>Eurotiales</taxon>
        <taxon>Aspergillaceae</taxon>
        <taxon>Penicillium</taxon>
    </lineage>
</organism>
<evidence type="ECO:0000256" key="4">
    <source>
        <dbReference type="ARBA" id="ARBA00022989"/>
    </source>
</evidence>
<dbReference type="Gene3D" id="1.20.58.340">
    <property type="entry name" value="Magnesium transport protein CorA, transmembrane region"/>
    <property type="match status" value="1"/>
</dbReference>
<feature type="transmembrane region" description="Helical" evidence="7">
    <location>
        <begin position="347"/>
        <end position="376"/>
    </location>
</feature>
<evidence type="ECO:0000256" key="2">
    <source>
        <dbReference type="ARBA" id="ARBA00022448"/>
    </source>
</evidence>
<comment type="caution">
    <text evidence="8">The sequence shown here is derived from an EMBL/GenBank/DDBJ whole genome shotgun (WGS) entry which is preliminary data.</text>
</comment>
<keyword evidence="4 7" id="KW-1133">Transmembrane helix</keyword>
<evidence type="ECO:0000256" key="6">
    <source>
        <dbReference type="SAM" id="MobiDB-lite"/>
    </source>
</evidence>
<dbReference type="RefSeq" id="XP_056756749.1">
    <property type="nucleotide sequence ID" value="XM_056891754.1"/>
</dbReference>
<feature type="transmembrane region" description="Helical" evidence="7">
    <location>
        <begin position="423"/>
        <end position="446"/>
    </location>
</feature>
<dbReference type="EMBL" id="JAQJAE010000001">
    <property type="protein sequence ID" value="KAJ5615582.1"/>
    <property type="molecule type" value="Genomic_DNA"/>
</dbReference>
<feature type="transmembrane region" description="Helical" evidence="7">
    <location>
        <begin position="458"/>
        <end position="480"/>
    </location>
</feature>
<protein>
    <submittedName>
        <fullName evidence="8">Uncharacterized protein</fullName>
    </submittedName>
</protein>
<dbReference type="GO" id="GO:0006865">
    <property type="term" value="P:amino acid transport"/>
    <property type="evidence" value="ECO:0007669"/>
    <property type="project" value="InterPro"/>
</dbReference>
<evidence type="ECO:0000256" key="3">
    <source>
        <dbReference type="ARBA" id="ARBA00022692"/>
    </source>
</evidence>
<dbReference type="PROSITE" id="PS00218">
    <property type="entry name" value="AMINO_ACID_PERMEASE_1"/>
    <property type="match status" value="1"/>
</dbReference>
<feature type="transmembrane region" description="Helical" evidence="7">
    <location>
        <begin position="91"/>
        <end position="114"/>
    </location>
</feature>
<dbReference type="InterPro" id="IPR002293">
    <property type="entry name" value="AA/rel_permease1"/>
</dbReference>
<keyword evidence="9" id="KW-1185">Reference proteome</keyword>
<evidence type="ECO:0000313" key="9">
    <source>
        <dbReference type="Proteomes" id="UP001213799"/>
    </source>
</evidence>
<dbReference type="PANTHER" id="PTHR45649">
    <property type="entry name" value="AMINO-ACID PERMEASE BAT1"/>
    <property type="match status" value="1"/>
</dbReference>
<dbReference type="GO" id="GO:0016020">
    <property type="term" value="C:membrane"/>
    <property type="evidence" value="ECO:0007669"/>
    <property type="project" value="UniProtKB-SubCell"/>
</dbReference>
<evidence type="ECO:0000256" key="7">
    <source>
        <dbReference type="SAM" id="Phobius"/>
    </source>
</evidence>
<comment type="subcellular location">
    <subcellularLocation>
        <location evidence="1">Membrane</location>
        <topology evidence="1">Multi-pass membrane protein</topology>
    </subcellularLocation>
</comment>
<feature type="transmembrane region" description="Helical" evidence="7">
    <location>
        <begin position="215"/>
        <end position="234"/>
    </location>
</feature>
<keyword evidence="3 7" id="KW-0812">Transmembrane</keyword>
<feature type="transmembrane region" description="Helical" evidence="7">
    <location>
        <begin position="492"/>
        <end position="513"/>
    </location>
</feature>
<dbReference type="Gene3D" id="1.20.1740.10">
    <property type="entry name" value="Amino acid/polyamine transporter I"/>
    <property type="match status" value="1"/>
</dbReference>
<evidence type="ECO:0000313" key="8">
    <source>
        <dbReference type="EMBL" id="KAJ5615582.1"/>
    </source>
</evidence>
<feature type="transmembrane region" description="Helical" evidence="7">
    <location>
        <begin position="135"/>
        <end position="155"/>
    </location>
</feature>
<feature type="transmembrane region" description="Helical" evidence="7">
    <location>
        <begin position="397"/>
        <end position="417"/>
    </location>
</feature>
<evidence type="ECO:0000256" key="5">
    <source>
        <dbReference type="ARBA" id="ARBA00023136"/>
    </source>
</evidence>
<feature type="transmembrane region" description="Helical" evidence="7">
    <location>
        <begin position="826"/>
        <end position="846"/>
    </location>
</feature>
<feature type="transmembrane region" description="Helical" evidence="7">
    <location>
        <begin position="294"/>
        <end position="317"/>
    </location>
</feature>